<evidence type="ECO:0000256" key="1">
    <source>
        <dbReference type="ARBA" id="ARBA00023125"/>
    </source>
</evidence>
<reference evidence="4 5" key="1">
    <citation type="journal article" date="2014" name="Int. J. Syst. Evol. Microbiol.">
        <title>Oceanisphaera profunda sp. nov., a marine bacterium isolated from deep-sea sediment, and emended description of the genus Oceanisphaera.</title>
        <authorList>
            <person name="Xu Z."/>
            <person name="Zhang X.Y."/>
            <person name="Su H.N."/>
            <person name="Yu Z.C."/>
            <person name="Liu C."/>
            <person name="Li H."/>
            <person name="Chen X.L."/>
            <person name="Song X.Y."/>
            <person name="Xie B.B."/>
            <person name="Qin Q.L."/>
            <person name="Zhou B.C."/>
            <person name="Shi M."/>
            <person name="Huang Y."/>
            <person name="Zhang Y.Z."/>
        </authorList>
    </citation>
    <scope>NUCLEOTIDE SEQUENCE [LARGE SCALE GENOMIC DNA]</scope>
    <source>
        <strain evidence="4 5">SM1222</strain>
    </source>
</reference>
<dbReference type="Pfam" id="PF00440">
    <property type="entry name" value="TetR_N"/>
    <property type="match status" value="1"/>
</dbReference>
<dbReference type="Gene3D" id="1.10.357.10">
    <property type="entry name" value="Tetracycline Repressor, domain 2"/>
    <property type="match status" value="1"/>
</dbReference>
<dbReference type="PANTHER" id="PTHR30328:SF54">
    <property type="entry name" value="HTH-TYPE TRANSCRIPTIONAL REPRESSOR SCO4008"/>
    <property type="match status" value="1"/>
</dbReference>
<dbReference type="EMBL" id="CP021377">
    <property type="protein sequence ID" value="ART82139.1"/>
    <property type="molecule type" value="Genomic_DNA"/>
</dbReference>
<evidence type="ECO:0000313" key="5">
    <source>
        <dbReference type="Proteomes" id="UP000243937"/>
    </source>
</evidence>
<dbReference type="InterPro" id="IPR001647">
    <property type="entry name" value="HTH_TetR"/>
</dbReference>
<dbReference type="InterPro" id="IPR050109">
    <property type="entry name" value="HTH-type_TetR-like_transc_reg"/>
</dbReference>
<dbReference type="Gene3D" id="1.10.10.60">
    <property type="entry name" value="Homeodomain-like"/>
    <property type="match status" value="1"/>
</dbReference>
<dbReference type="Proteomes" id="UP000243937">
    <property type="component" value="Chromosome"/>
</dbReference>
<protein>
    <submittedName>
        <fullName evidence="4">TetR family transcriptional regulator</fullName>
    </submittedName>
</protein>
<keyword evidence="1 2" id="KW-0238">DNA-binding</keyword>
<dbReference type="KEGG" id="opf:CBP31_05440"/>
<dbReference type="AlphaFoldDB" id="A0A1Y0D3Q9"/>
<dbReference type="PROSITE" id="PS50977">
    <property type="entry name" value="HTH_TETR_2"/>
    <property type="match status" value="1"/>
</dbReference>
<dbReference type="PRINTS" id="PR00455">
    <property type="entry name" value="HTHTETR"/>
</dbReference>
<organism evidence="4 5">
    <name type="scientific">Oceanisphaera profunda</name>
    <dbReference type="NCBI Taxonomy" id="1416627"/>
    <lineage>
        <taxon>Bacteria</taxon>
        <taxon>Pseudomonadati</taxon>
        <taxon>Pseudomonadota</taxon>
        <taxon>Gammaproteobacteria</taxon>
        <taxon>Aeromonadales</taxon>
        <taxon>Aeromonadaceae</taxon>
        <taxon>Oceanisphaera</taxon>
    </lineage>
</organism>
<evidence type="ECO:0000313" key="4">
    <source>
        <dbReference type="EMBL" id="ART82139.1"/>
    </source>
</evidence>
<name>A0A1Y0D3Q9_9GAMM</name>
<dbReference type="Pfam" id="PF08362">
    <property type="entry name" value="TetR_C_3"/>
    <property type="match status" value="1"/>
</dbReference>
<dbReference type="GO" id="GO:0003677">
    <property type="term" value="F:DNA binding"/>
    <property type="evidence" value="ECO:0007669"/>
    <property type="project" value="UniProtKB-UniRule"/>
</dbReference>
<dbReference type="OrthoDB" id="6860332at2"/>
<sequence length="207" mass="23224">MSRIRAKNEEIIIRAASRVFAEHGYAATKTAVIAELAQLPKPNIYYYFGSKEKLYRAVLESVVEPLLAASAPFIEYQDPVVALTAYIKSKLMISKHYPYASKVFANEIMHGAPHLPTDIVEQLAEQTRTLTTKLNDWIAQDLMAPIDAHHLLFAIWASTQTYADFNWQITTALGKEELDDQDFDRAAELITRMVIGGCAVKSLPAEH</sequence>
<dbReference type="SUPFAM" id="SSF48498">
    <property type="entry name" value="Tetracyclin repressor-like, C-terminal domain"/>
    <property type="match status" value="1"/>
</dbReference>
<dbReference type="SUPFAM" id="SSF46689">
    <property type="entry name" value="Homeodomain-like"/>
    <property type="match status" value="1"/>
</dbReference>
<dbReference type="InterPro" id="IPR009057">
    <property type="entry name" value="Homeodomain-like_sf"/>
</dbReference>
<dbReference type="InterPro" id="IPR036271">
    <property type="entry name" value="Tet_transcr_reg_TetR-rel_C_sf"/>
</dbReference>
<keyword evidence="5" id="KW-1185">Reference proteome</keyword>
<dbReference type="GO" id="GO:0045892">
    <property type="term" value="P:negative regulation of DNA-templated transcription"/>
    <property type="evidence" value="ECO:0007669"/>
    <property type="project" value="InterPro"/>
</dbReference>
<feature type="DNA-binding region" description="H-T-H motif" evidence="2">
    <location>
        <begin position="29"/>
        <end position="48"/>
    </location>
</feature>
<evidence type="ECO:0000259" key="3">
    <source>
        <dbReference type="PROSITE" id="PS50977"/>
    </source>
</evidence>
<dbReference type="RefSeq" id="WP_087035247.1">
    <property type="nucleotide sequence ID" value="NZ_CP021377.1"/>
</dbReference>
<dbReference type="PANTHER" id="PTHR30328">
    <property type="entry name" value="TRANSCRIPTIONAL REPRESSOR"/>
    <property type="match status" value="1"/>
</dbReference>
<gene>
    <name evidence="4" type="ORF">CBP31_05440</name>
</gene>
<proteinExistence type="predicted"/>
<dbReference type="InterPro" id="IPR013573">
    <property type="entry name" value="Tscrpt_reg_YcdC_C"/>
</dbReference>
<accession>A0A1Y0D3Q9</accession>
<feature type="domain" description="HTH tetR-type" evidence="3">
    <location>
        <begin position="6"/>
        <end position="66"/>
    </location>
</feature>
<evidence type="ECO:0000256" key="2">
    <source>
        <dbReference type="PROSITE-ProRule" id="PRU00335"/>
    </source>
</evidence>